<feature type="region of interest" description="Disordered" evidence="1">
    <location>
        <begin position="913"/>
        <end position="938"/>
    </location>
</feature>
<feature type="compositionally biased region" description="Acidic residues" evidence="1">
    <location>
        <begin position="878"/>
        <end position="898"/>
    </location>
</feature>
<accession>A0AAD9D6B6</accession>
<feature type="region of interest" description="Disordered" evidence="1">
    <location>
        <begin position="877"/>
        <end position="898"/>
    </location>
</feature>
<organism evidence="2 3">
    <name type="scientific">Skeletonema marinoi</name>
    <dbReference type="NCBI Taxonomy" id="267567"/>
    <lineage>
        <taxon>Eukaryota</taxon>
        <taxon>Sar</taxon>
        <taxon>Stramenopiles</taxon>
        <taxon>Ochrophyta</taxon>
        <taxon>Bacillariophyta</taxon>
        <taxon>Coscinodiscophyceae</taxon>
        <taxon>Thalassiosirophycidae</taxon>
        <taxon>Thalassiosirales</taxon>
        <taxon>Skeletonemataceae</taxon>
        <taxon>Skeletonema</taxon>
        <taxon>Skeletonema marinoi-dohrnii complex</taxon>
    </lineage>
</organism>
<dbReference type="Proteomes" id="UP001224775">
    <property type="component" value="Unassembled WGS sequence"/>
</dbReference>
<sequence>MMDPKLEYICSEIGITKKKRRLIAEEYCIHNLDDLLQLKPRLENGELESMVEEIKHKLLMAAEWRRKYPEVIVLVDFDEDVWNDWKKSCNEDVRNDGEESCNNYVAGMDADMNKICESIGTPKKSRLLMIKYGITSVDTLHSVLASELELEELRKDLVQNLMIASKWIRSIPTFDVLGGFDEELFHSIRKIHDDELEHYNSAKDYNKWCMGSPYKEYNLKHYNKVNSVPGLVDKVIDLEIAATMESPNLREKVGNFDHGTFLHKAFRCFHNAVGRKDHEGKTFVVAGRTQSGKSAVKGVIQSMGGVLGIPVIVLTKGVDESIDLNEKLRELSEWTPVKKEHVVVASNKKDRMSYREKNAKVERAFGGKGETHGGMLVIADTKAQVQKALRALEDYREKNPGGKFILVVDEADAMFRTKDRSQVFEQNLEELRATNPTMTVMISATPVPFMLEIAAKEETSGEDIEFINFSPNSNYLGVEDIVPLIDRDEKKVYLQQNELTSAGHEFDGIRIPYANPKVKALYDDALGQEKGVLLLDASSPRVNADSNIYQKAEAVQALYHKKEIPLIAVTISGGKGIHVRLPPGLEAIGKIPDLPEDSKMADDWEFSLTSSKFQKWRNNLIGDLLNCLDAAFGLSLPIFVFGYTKMRRGISFRSDKRVVTHMLMILGRGQNTSGIAQTLGRATGNCRDVLGDNGFDCVKVLTTSNDLTVCIKMNNYINEIGRRMGQGDTIFQAMTGATETMPDDANFARHTFREIGPIKGRKKLIQNAFEEEITWGPAEEDTREKYWEDTNAQQLMRSIVRLDSAHKYFDPDDIRHELRECANYFMTKKSIIQTLRKFVDDCLVKKTPNHVGGASEFQLAQNVNWLCKFMNPNKGEVPNEEDLQCSSEEESVVPDVESDDSCWSDVAKAATNLSASNTSDGSKEESPNRAFDGDEQSVSSVSLSDAIYSGRTNSTGATISPEKLGSALTSKRKAPAVFQSESSEKRKKRKKRKKRIPYSHLQGVEEFGEGKWRKIRNRCADTFDFNMMTPINLKDLYRTL</sequence>
<feature type="compositionally biased region" description="Basic residues" evidence="1">
    <location>
        <begin position="985"/>
        <end position="996"/>
    </location>
</feature>
<dbReference type="CDD" id="cd11660">
    <property type="entry name" value="SANT_TRF"/>
    <property type="match status" value="1"/>
</dbReference>
<name>A0AAD9D6B6_9STRA</name>
<gene>
    <name evidence="2" type="ORF">QTG54_013437</name>
</gene>
<comment type="caution">
    <text evidence="2">The sequence shown here is derived from an EMBL/GenBank/DDBJ whole genome shotgun (WGS) entry which is preliminary data.</text>
</comment>
<protein>
    <submittedName>
        <fullName evidence="2">Uncharacterized protein</fullName>
    </submittedName>
</protein>
<evidence type="ECO:0000313" key="2">
    <source>
        <dbReference type="EMBL" id="KAK1735731.1"/>
    </source>
</evidence>
<feature type="region of interest" description="Disordered" evidence="1">
    <location>
        <begin position="950"/>
        <end position="996"/>
    </location>
</feature>
<keyword evidence="3" id="KW-1185">Reference proteome</keyword>
<reference evidence="2" key="1">
    <citation type="submission" date="2023-06" db="EMBL/GenBank/DDBJ databases">
        <title>Survivors Of The Sea: Transcriptome response of Skeletonema marinoi to long-term dormancy.</title>
        <authorList>
            <person name="Pinder M.I.M."/>
            <person name="Kourtchenko O."/>
            <person name="Robertson E.K."/>
            <person name="Larsson T."/>
            <person name="Maumus F."/>
            <person name="Osuna-Cruz C.M."/>
            <person name="Vancaester E."/>
            <person name="Stenow R."/>
            <person name="Vandepoele K."/>
            <person name="Ploug H."/>
            <person name="Bruchert V."/>
            <person name="Godhe A."/>
            <person name="Topel M."/>
        </authorList>
    </citation>
    <scope>NUCLEOTIDE SEQUENCE</scope>
    <source>
        <strain evidence="2">R05AC</strain>
    </source>
</reference>
<proteinExistence type="predicted"/>
<dbReference type="AlphaFoldDB" id="A0AAD9D6B6"/>
<dbReference type="EMBL" id="JATAAI010000032">
    <property type="protein sequence ID" value="KAK1735731.1"/>
    <property type="molecule type" value="Genomic_DNA"/>
</dbReference>
<evidence type="ECO:0000313" key="3">
    <source>
        <dbReference type="Proteomes" id="UP001224775"/>
    </source>
</evidence>
<evidence type="ECO:0000256" key="1">
    <source>
        <dbReference type="SAM" id="MobiDB-lite"/>
    </source>
</evidence>